<dbReference type="GO" id="GO:0030288">
    <property type="term" value="C:outer membrane-bounded periplasmic space"/>
    <property type="evidence" value="ECO:0007669"/>
    <property type="project" value="TreeGrafter"/>
</dbReference>
<dbReference type="PROSITE" id="PS51782">
    <property type="entry name" value="LYSM"/>
    <property type="match status" value="1"/>
</dbReference>
<gene>
    <name evidence="5" type="ORF">PQ456_05575</name>
</gene>
<comment type="similarity">
    <text evidence="2">Belongs to the 5'-nucleotidase family.</text>
</comment>
<keyword evidence="2" id="KW-0378">Hydrolase</keyword>
<protein>
    <submittedName>
        <fullName evidence="5">5'-nucleotidase C-terminal domain-containing protein</fullName>
    </submittedName>
</protein>
<feature type="signal peptide" evidence="2">
    <location>
        <begin position="1"/>
        <end position="26"/>
    </location>
</feature>
<dbReference type="InterPro" id="IPR004843">
    <property type="entry name" value="Calcineurin-like_PHP"/>
</dbReference>
<feature type="region of interest" description="Disordered" evidence="3">
    <location>
        <begin position="521"/>
        <end position="578"/>
    </location>
</feature>
<reference evidence="5 6" key="1">
    <citation type="submission" date="2023-02" db="EMBL/GenBank/DDBJ databases">
        <title>Genome sequence of Paenibacillus kyungheensis KACC 18744.</title>
        <authorList>
            <person name="Kim S."/>
            <person name="Heo J."/>
            <person name="Kwon S.-W."/>
        </authorList>
    </citation>
    <scope>NUCLEOTIDE SEQUENCE [LARGE SCALE GENOMIC DNA]</scope>
    <source>
        <strain evidence="5 6">KACC 18744</strain>
    </source>
</reference>
<evidence type="ECO:0000256" key="1">
    <source>
        <dbReference type="ARBA" id="ARBA00022729"/>
    </source>
</evidence>
<evidence type="ECO:0000313" key="5">
    <source>
        <dbReference type="EMBL" id="WCT56991.1"/>
    </source>
</evidence>
<organism evidence="5 6">
    <name type="scientific">Paenibacillus kyungheensis</name>
    <dbReference type="NCBI Taxonomy" id="1452732"/>
    <lineage>
        <taxon>Bacteria</taxon>
        <taxon>Bacillati</taxon>
        <taxon>Bacillota</taxon>
        <taxon>Bacilli</taxon>
        <taxon>Bacillales</taxon>
        <taxon>Paenibacillaceae</taxon>
        <taxon>Paenibacillus</taxon>
    </lineage>
</organism>
<dbReference type="CDD" id="cd00845">
    <property type="entry name" value="MPP_UshA_N_like"/>
    <property type="match status" value="1"/>
</dbReference>
<dbReference type="KEGG" id="pka:PQ456_05575"/>
<dbReference type="EMBL" id="CP117416">
    <property type="protein sequence ID" value="WCT56991.1"/>
    <property type="molecule type" value="Genomic_DNA"/>
</dbReference>
<dbReference type="CDD" id="cd00118">
    <property type="entry name" value="LysM"/>
    <property type="match status" value="1"/>
</dbReference>
<dbReference type="RefSeq" id="WP_273615250.1">
    <property type="nucleotide sequence ID" value="NZ_CP117416.1"/>
</dbReference>
<dbReference type="PANTHER" id="PTHR11575">
    <property type="entry name" value="5'-NUCLEOTIDASE-RELATED"/>
    <property type="match status" value="1"/>
</dbReference>
<dbReference type="SUPFAM" id="SSF56300">
    <property type="entry name" value="Metallo-dependent phosphatases"/>
    <property type="match status" value="1"/>
</dbReference>
<dbReference type="InterPro" id="IPR036907">
    <property type="entry name" value="5'-Nucleotdase_C_sf"/>
</dbReference>
<dbReference type="GO" id="GO:0016787">
    <property type="term" value="F:hydrolase activity"/>
    <property type="evidence" value="ECO:0007669"/>
    <property type="project" value="UniProtKB-KW"/>
</dbReference>
<sequence>MFTKKTFLSFAASALLTLSFSSVLSAAAPSTLTIEGINQQAQQDAGTGTHITLLHTNDVHAHATEATPYMGYAKLSGIANLYREANPNTLLLDAGDQIHGTSFATLVKGESVIQTMNLMGYAAMEPGNHEFDYGYDRLLELSKMANFPIISSNIVEKNGKAPFEPYIIREVDGVKIGIFGLETPETAYKTNPKNVTNIEFTDPAVAAKKMVAELQGKVDVIVALGHLGLDQSSTDTSLKVVKEVPGIDVFIDGHSHTLLENGQTENGTLIASTGEYGEHMGVIDLWVDGGKVTKKQAYVLDEKAAANVTPDPKVAALVDSIQESQKSILEETVAESSVKLDGERTQVRAGETNLGDLLTDAMRKTAGTDVAITNGGGIRASIAAGKVTKGDVITVLPFGNLIVSINVTGAELLAALNNGASDFPNEKGAFTQVSGITYKIDTAKEKGKRVHSVTVGGKPLDLKATYSLATNDFMAVGGDEYTMFKGKAQTGIYGSLDEALIEYMQSLGKVNIKTDGRIVEAPTPASSTGEATTPATPVKPVPAKPSTTKPATPAKPVPAKPSTTKPAKPAKPTPAKPVPAASDVYVVKAGDTLYSIAVDHGTTWKVLRDLNDLTNAHWIYPGQKIKLPAMTATAAS</sequence>
<dbReference type="PANTHER" id="PTHR11575:SF24">
    <property type="entry name" value="5'-NUCLEOTIDASE"/>
    <property type="match status" value="1"/>
</dbReference>
<dbReference type="AlphaFoldDB" id="A0AAX3M6B0"/>
<dbReference type="InterPro" id="IPR036779">
    <property type="entry name" value="LysM_dom_sf"/>
</dbReference>
<dbReference type="InterPro" id="IPR006179">
    <property type="entry name" value="5_nucleotidase/apyrase"/>
</dbReference>
<dbReference type="Gene3D" id="3.90.780.10">
    <property type="entry name" value="5'-Nucleotidase, C-terminal domain"/>
    <property type="match status" value="1"/>
</dbReference>
<proteinExistence type="inferred from homology"/>
<dbReference type="SUPFAM" id="SSF55816">
    <property type="entry name" value="5'-nucleotidase (syn. UDP-sugar hydrolase), C-terminal domain"/>
    <property type="match status" value="1"/>
</dbReference>
<accession>A0AAX3M6B0</accession>
<evidence type="ECO:0000259" key="4">
    <source>
        <dbReference type="PROSITE" id="PS51782"/>
    </source>
</evidence>
<evidence type="ECO:0000256" key="2">
    <source>
        <dbReference type="RuleBase" id="RU362119"/>
    </source>
</evidence>
<name>A0AAX3M6B0_9BACL</name>
<keyword evidence="1 2" id="KW-0732">Signal</keyword>
<dbReference type="Pfam" id="PF01476">
    <property type="entry name" value="LysM"/>
    <property type="match status" value="1"/>
</dbReference>
<dbReference type="Pfam" id="PF00149">
    <property type="entry name" value="Metallophos"/>
    <property type="match status" value="1"/>
</dbReference>
<dbReference type="InterPro" id="IPR008334">
    <property type="entry name" value="5'-Nucleotdase_C"/>
</dbReference>
<dbReference type="GO" id="GO:0000166">
    <property type="term" value="F:nucleotide binding"/>
    <property type="evidence" value="ECO:0007669"/>
    <property type="project" value="UniProtKB-KW"/>
</dbReference>
<dbReference type="InterPro" id="IPR018392">
    <property type="entry name" value="LysM"/>
</dbReference>
<keyword evidence="2" id="KW-0547">Nucleotide-binding</keyword>
<keyword evidence="6" id="KW-1185">Reference proteome</keyword>
<feature type="domain" description="LysM" evidence="4">
    <location>
        <begin position="583"/>
        <end position="627"/>
    </location>
</feature>
<dbReference type="Gene3D" id="3.10.350.10">
    <property type="entry name" value="LysM domain"/>
    <property type="match status" value="1"/>
</dbReference>
<dbReference type="PRINTS" id="PR01607">
    <property type="entry name" value="APYRASEFAMLY"/>
</dbReference>
<dbReference type="GO" id="GO:0009166">
    <property type="term" value="P:nucleotide catabolic process"/>
    <property type="evidence" value="ECO:0007669"/>
    <property type="project" value="InterPro"/>
</dbReference>
<evidence type="ECO:0000313" key="6">
    <source>
        <dbReference type="Proteomes" id="UP001220509"/>
    </source>
</evidence>
<dbReference type="Proteomes" id="UP001220509">
    <property type="component" value="Chromosome"/>
</dbReference>
<dbReference type="SMART" id="SM00257">
    <property type="entry name" value="LysM"/>
    <property type="match status" value="1"/>
</dbReference>
<dbReference type="Pfam" id="PF02872">
    <property type="entry name" value="5_nucleotid_C"/>
    <property type="match status" value="1"/>
</dbReference>
<dbReference type="InterPro" id="IPR029052">
    <property type="entry name" value="Metallo-depent_PP-like"/>
</dbReference>
<evidence type="ECO:0000256" key="3">
    <source>
        <dbReference type="SAM" id="MobiDB-lite"/>
    </source>
</evidence>
<dbReference type="Gene3D" id="3.60.21.10">
    <property type="match status" value="1"/>
</dbReference>
<dbReference type="SUPFAM" id="SSF54106">
    <property type="entry name" value="LysM domain"/>
    <property type="match status" value="1"/>
</dbReference>
<feature type="chain" id="PRO_5043093167" evidence="2">
    <location>
        <begin position="27"/>
        <end position="636"/>
    </location>
</feature>